<dbReference type="Proteomes" id="UP000030748">
    <property type="component" value="Unassembled WGS sequence"/>
</dbReference>
<feature type="transmembrane region" description="Helical" evidence="1">
    <location>
        <begin position="36"/>
        <end position="53"/>
    </location>
</feature>
<keyword evidence="1" id="KW-0812">Transmembrane</keyword>
<reference evidence="2 3" key="1">
    <citation type="journal article" date="2013" name="Proc. Natl. Acad. Sci. U.S.A.">
        <title>Fine-scale variation in meiotic recombination in Mimulus inferred from population shotgun sequencing.</title>
        <authorList>
            <person name="Hellsten U."/>
            <person name="Wright K.M."/>
            <person name="Jenkins J."/>
            <person name="Shu S."/>
            <person name="Yuan Y."/>
            <person name="Wessler S.R."/>
            <person name="Schmutz J."/>
            <person name="Willis J.H."/>
            <person name="Rokhsar D.S."/>
        </authorList>
    </citation>
    <scope>NUCLEOTIDE SEQUENCE [LARGE SCALE GENOMIC DNA]</scope>
    <source>
        <strain evidence="3">cv. DUN x IM62</strain>
    </source>
</reference>
<dbReference type="PhylomeDB" id="A0A022QK98"/>
<accession>A0A022QK98</accession>
<feature type="transmembrane region" description="Helical" evidence="1">
    <location>
        <begin position="60"/>
        <end position="83"/>
    </location>
</feature>
<evidence type="ECO:0000256" key="1">
    <source>
        <dbReference type="SAM" id="Phobius"/>
    </source>
</evidence>
<gene>
    <name evidence="2" type="ORF">MIMGU_mgv1a016655mg</name>
</gene>
<keyword evidence="1" id="KW-0472">Membrane</keyword>
<keyword evidence="1" id="KW-1133">Transmembrane helix</keyword>
<evidence type="ECO:0000313" key="2">
    <source>
        <dbReference type="EMBL" id="EYU27984.1"/>
    </source>
</evidence>
<proteinExistence type="predicted"/>
<dbReference type="STRING" id="4155.A0A022QK98"/>
<dbReference type="OrthoDB" id="1928656at2759"/>
<dbReference type="OMA" id="QMREMDL"/>
<dbReference type="eggNOG" id="ENOG502S4CH">
    <property type="taxonomic scope" value="Eukaryota"/>
</dbReference>
<dbReference type="AlphaFoldDB" id="A0A022QK98"/>
<organism evidence="2 3">
    <name type="scientific">Erythranthe guttata</name>
    <name type="common">Yellow monkey flower</name>
    <name type="synonym">Mimulus guttatus</name>
    <dbReference type="NCBI Taxonomy" id="4155"/>
    <lineage>
        <taxon>Eukaryota</taxon>
        <taxon>Viridiplantae</taxon>
        <taxon>Streptophyta</taxon>
        <taxon>Embryophyta</taxon>
        <taxon>Tracheophyta</taxon>
        <taxon>Spermatophyta</taxon>
        <taxon>Magnoliopsida</taxon>
        <taxon>eudicotyledons</taxon>
        <taxon>Gunneridae</taxon>
        <taxon>Pentapetalae</taxon>
        <taxon>asterids</taxon>
        <taxon>lamiids</taxon>
        <taxon>Lamiales</taxon>
        <taxon>Phrymaceae</taxon>
        <taxon>Erythranthe</taxon>
    </lineage>
</organism>
<dbReference type="EMBL" id="KI631456">
    <property type="protein sequence ID" value="EYU27984.1"/>
    <property type="molecule type" value="Genomic_DNA"/>
</dbReference>
<evidence type="ECO:0000313" key="3">
    <source>
        <dbReference type="Proteomes" id="UP000030748"/>
    </source>
</evidence>
<keyword evidence="3" id="KW-1185">Reference proteome</keyword>
<sequence>MEGGPSNKERFSSAEAVMLGALAPGVNGPTWNTVKIAFLMLGVCLAAMLSLAFSFSDSSLIFHVTFLVLIAAVLFVLLSSFLAETGLVSVEHQMQEMGLTKGDVGDKSNKSN</sequence>
<protein>
    <submittedName>
        <fullName evidence="2">Uncharacterized protein</fullName>
    </submittedName>
</protein>
<name>A0A022QK98_ERYGU</name>
<dbReference type="KEGG" id="egt:105969012"/>